<dbReference type="Gene3D" id="1.10.530.10">
    <property type="match status" value="1"/>
</dbReference>
<evidence type="ECO:0000259" key="2">
    <source>
        <dbReference type="Pfam" id="PF01464"/>
    </source>
</evidence>
<dbReference type="Proteomes" id="UP000006426">
    <property type="component" value="Plasmid pmppla107"/>
</dbReference>
<keyword evidence="1" id="KW-0732">Signal</keyword>
<accession>A0AAD0M5U8</accession>
<reference evidence="3 4" key="1">
    <citation type="journal article" date="2011" name="PLoS Pathog.">
        <title>Dynamic evolution of pathogenicity revealed by sequencing and comparative genomics of 19 Pseudomonas syringae isolates.</title>
        <authorList>
            <person name="Baltrus D.A."/>
            <person name="Nishimura M.T."/>
            <person name="Romanchuk A."/>
            <person name="Chang J.H."/>
            <person name="Mukhtar M.S."/>
            <person name="Cherkis K."/>
            <person name="Roach J."/>
            <person name="Grant S.R."/>
            <person name="Jones C.D."/>
            <person name="Dangl J.L."/>
        </authorList>
    </citation>
    <scope>NUCLEOTIDE SEQUENCE [LARGE SCALE GENOMIC DNA]</scope>
    <source>
        <strain evidence="3 4">M301315</strain>
    </source>
</reference>
<feature type="chain" id="PRO_5042113698" evidence="1">
    <location>
        <begin position="22"/>
        <end position="246"/>
    </location>
</feature>
<sequence length="246" mass="26331">MFRRLILSAALCFGVAAHSQASGIAETPIPMNVLNQCVSQSSQAFGIQPIMLKTIIAVEGGQAGTASRNTNGTYDMGVMQVNTIHLNAIQRELGYNWKDLIFNPCKNIHAGAWILSKRLKEEPTRPWLAVGNYHSKSPAKRVVYLKKIANAYAGLYPVIGKAGEARALGRTTDFGRAGVVPAAASSPVTVFTDKGVPSLAALEQSISGGASAGFATPMAAQNPMVMKKRTEVAAITNKRKMLRFIE</sequence>
<dbReference type="AlphaFoldDB" id="A0AAD0M5U8"/>
<feature type="signal peptide" evidence="1">
    <location>
        <begin position="1"/>
        <end position="21"/>
    </location>
</feature>
<geneLocation type="plasmid" evidence="4">
    <name>pmppla107</name>
</geneLocation>
<dbReference type="CDD" id="cd13400">
    <property type="entry name" value="LT_IagB-like"/>
    <property type="match status" value="1"/>
</dbReference>
<dbReference type="SUPFAM" id="SSF53955">
    <property type="entry name" value="Lysozyme-like"/>
    <property type="match status" value="1"/>
</dbReference>
<dbReference type="Pfam" id="PF01464">
    <property type="entry name" value="SLT"/>
    <property type="match status" value="1"/>
</dbReference>
<proteinExistence type="predicted"/>
<organism evidence="3 4">
    <name type="scientific">Pseudomonas amygdali pv. lachrymans str. M301315</name>
    <dbReference type="NCBI Taxonomy" id="629260"/>
    <lineage>
        <taxon>Bacteria</taxon>
        <taxon>Pseudomonadati</taxon>
        <taxon>Pseudomonadota</taxon>
        <taxon>Gammaproteobacteria</taxon>
        <taxon>Pseudomonadales</taxon>
        <taxon>Pseudomonadaceae</taxon>
        <taxon>Pseudomonas</taxon>
        <taxon>Pseudomonas amygdali</taxon>
    </lineage>
</organism>
<dbReference type="InterPro" id="IPR008258">
    <property type="entry name" value="Transglycosylase_SLT_dom_1"/>
</dbReference>
<dbReference type="EMBL" id="CP031226">
    <property type="protein sequence ID" value="AXH59436.1"/>
    <property type="molecule type" value="Genomic_DNA"/>
</dbReference>
<evidence type="ECO:0000313" key="4">
    <source>
        <dbReference type="Proteomes" id="UP000006426"/>
    </source>
</evidence>
<evidence type="ECO:0000313" key="3">
    <source>
        <dbReference type="EMBL" id="AXH59436.1"/>
    </source>
</evidence>
<protein>
    <submittedName>
        <fullName evidence="3">Lytic transglycosylase domain-containing protein</fullName>
    </submittedName>
</protein>
<keyword evidence="3" id="KW-0614">Plasmid</keyword>
<dbReference type="InterPro" id="IPR023346">
    <property type="entry name" value="Lysozyme-like_dom_sf"/>
</dbReference>
<evidence type="ECO:0000256" key="1">
    <source>
        <dbReference type="SAM" id="SignalP"/>
    </source>
</evidence>
<name>A0AAD0M5U8_PSEAV</name>
<gene>
    <name evidence="3" type="ORF">PLA107_029870</name>
</gene>
<feature type="domain" description="Transglycosylase SLT" evidence="2">
    <location>
        <begin position="37"/>
        <end position="135"/>
    </location>
</feature>